<name>A0A927MGG0_9BACL</name>
<dbReference type="Proteomes" id="UP000658225">
    <property type="component" value="Unassembled WGS sequence"/>
</dbReference>
<dbReference type="RefSeq" id="WP_192597971.1">
    <property type="nucleotide sequence ID" value="NZ_JADBEL010000005.1"/>
</dbReference>
<accession>A0A927MGG0</accession>
<protein>
    <submittedName>
        <fullName evidence="1">Uncharacterized protein</fullName>
    </submittedName>
</protein>
<organism evidence="1 2">
    <name type="scientific">Sporosarcina limicola</name>
    <dbReference type="NCBI Taxonomy" id="34101"/>
    <lineage>
        <taxon>Bacteria</taxon>
        <taxon>Bacillati</taxon>
        <taxon>Bacillota</taxon>
        <taxon>Bacilli</taxon>
        <taxon>Bacillales</taxon>
        <taxon>Caryophanaceae</taxon>
        <taxon>Sporosarcina</taxon>
    </lineage>
</organism>
<evidence type="ECO:0000313" key="1">
    <source>
        <dbReference type="EMBL" id="MBE1554168.1"/>
    </source>
</evidence>
<keyword evidence="2" id="KW-1185">Reference proteome</keyword>
<proteinExistence type="predicted"/>
<dbReference type="EMBL" id="JADBEL010000005">
    <property type="protein sequence ID" value="MBE1554168.1"/>
    <property type="molecule type" value="Genomic_DNA"/>
</dbReference>
<reference evidence="1" key="1">
    <citation type="submission" date="2020-10" db="EMBL/GenBank/DDBJ databases">
        <title>Genomic Encyclopedia of Type Strains, Phase IV (KMG-IV): sequencing the most valuable type-strain genomes for metagenomic binning, comparative biology and taxonomic classification.</title>
        <authorList>
            <person name="Goeker M."/>
        </authorList>
    </citation>
    <scope>NUCLEOTIDE SEQUENCE</scope>
    <source>
        <strain evidence="1">DSM 13886</strain>
    </source>
</reference>
<gene>
    <name evidence="1" type="ORF">H4683_001243</name>
</gene>
<evidence type="ECO:0000313" key="2">
    <source>
        <dbReference type="Proteomes" id="UP000658225"/>
    </source>
</evidence>
<sequence>MIERLVASMGELVASLREWSLRWANRSLKRKIGRCVVRIVMASTLIL</sequence>
<dbReference type="AlphaFoldDB" id="A0A927MGG0"/>
<comment type="caution">
    <text evidence="1">The sequence shown here is derived from an EMBL/GenBank/DDBJ whole genome shotgun (WGS) entry which is preliminary data.</text>
</comment>